<dbReference type="Pfam" id="PF16539">
    <property type="entry name" value="FlgT_M"/>
    <property type="match status" value="1"/>
</dbReference>
<dbReference type="EMBL" id="JACXAF010000018">
    <property type="protein sequence ID" value="MBD1390482.1"/>
    <property type="molecule type" value="Genomic_DNA"/>
</dbReference>
<evidence type="ECO:0000259" key="3">
    <source>
        <dbReference type="Pfam" id="PF16548"/>
    </source>
</evidence>
<feature type="domain" description="Flagellar assembly protein T N-terminal" evidence="3">
    <location>
        <begin position="43"/>
        <end position="129"/>
    </location>
</feature>
<dbReference type="Gene3D" id="3.40.50.10610">
    <property type="entry name" value="ABC-type transport auxiliary lipoprotein component"/>
    <property type="match status" value="1"/>
</dbReference>
<name>A0A8J6UQ76_9GAMM</name>
<dbReference type="Pfam" id="PF16548">
    <property type="entry name" value="FlgT_N"/>
    <property type="match status" value="1"/>
</dbReference>
<comment type="caution">
    <text evidence="4">The sequence shown here is derived from an EMBL/GenBank/DDBJ whole genome shotgun (WGS) entry which is preliminary data.</text>
</comment>
<dbReference type="Gene3D" id="2.40.10.410">
    <property type="entry name" value="FlgT, C-terminal domain"/>
    <property type="match status" value="1"/>
</dbReference>
<dbReference type="InterPro" id="IPR038165">
    <property type="entry name" value="FlgT_C_sf"/>
</dbReference>
<protein>
    <submittedName>
        <fullName evidence="4">Flagellar assembly protein T N-terminal domain-containing protein</fullName>
    </submittedName>
</protein>
<keyword evidence="4" id="KW-0969">Cilium</keyword>
<accession>A0A8J6UQ76</accession>
<dbReference type="AlphaFoldDB" id="A0A8J6UQ76"/>
<dbReference type="Gene3D" id="3.30.1660.40">
    <property type="entry name" value="FlgT, N-terminal domain"/>
    <property type="match status" value="1"/>
</dbReference>
<dbReference type="InterPro" id="IPR032386">
    <property type="entry name" value="FlgT_M"/>
</dbReference>
<evidence type="ECO:0000259" key="2">
    <source>
        <dbReference type="Pfam" id="PF16539"/>
    </source>
</evidence>
<keyword evidence="4" id="KW-0282">Flagellum</keyword>
<sequence>MSDAMSNPMSIHRLAQQIAAVTSMLGKVCFALGLLLSYPAAAQWYEAEGSAPIIANNIERAKEHAVKEAVKSAILFAGASVSSIQQVENGTLTQDSISYQSNGELVGLEVLSQTTVGDTLTVRIRAEIFAEAQCANSGLSHTLTIARFPLAHRQQAAHGGIYDIGGALSKVMHSSFQETSTQVKSHLWLDEVLAYDPSQLTTIPEVDELARTLARRSNSQFVLVGQIRDISVSQEQSLNLKFWTYEPKPRSLSLELDLLDGMTGELVKRFRYRDQVLWDFPPEQVVDPFSADFWQSDYGKAWGQLLSDAQNDIETALSCSPSIANIINRQDGGVIVNMGSQDGIVRGQTAKLTRMTTFMDPFGKVKTSFDASPIELVVSAVEARQAYLTAKRSSDLANVSINDVVMFNALKPEW</sequence>
<keyword evidence="4" id="KW-0966">Cell projection</keyword>
<evidence type="ECO:0000313" key="5">
    <source>
        <dbReference type="Proteomes" id="UP000638014"/>
    </source>
</evidence>
<evidence type="ECO:0000313" key="4">
    <source>
        <dbReference type="EMBL" id="MBD1390482.1"/>
    </source>
</evidence>
<dbReference type="InterPro" id="IPR032388">
    <property type="entry name" value="FlgT_C"/>
</dbReference>
<proteinExistence type="predicted"/>
<evidence type="ECO:0000259" key="1">
    <source>
        <dbReference type="Pfam" id="PF16538"/>
    </source>
</evidence>
<dbReference type="Proteomes" id="UP000638014">
    <property type="component" value="Unassembled WGS sequence"/>
</dbReference>
<organism evidence="4 5">
    <name type="scientific">Neiella litorisoli</name>
    <dbReference type="NCBI Taxonomy" id="2771431"/>
    <lineage>
        <taxon>Bacteria</taxon>
        <taxon>Pseudomonadati</taxon>
        <taxon>Pseudomonadota</taxon>
        <taxon>Gammaproteobacteria</taxon>
        <taxon>Alteromonadales</taxon>
        <taxon>Echinimonadaceae</taxon>
        <taxon>Neiella</taxon>
    </lineage>
</organism>
<dbReference type="InterPro" id="IPR032370">
    <property type="entry name" value="FlgT_N"/>
</dbReference>
<feature type="domain" description="Flagellar assembly protein T middle" evidence="2">
    <location>
        <begin position="133"/>
        <end position="287"/>
    </location>
</feature>
<gene>
    <name evidence="4" type="ORF">IC617_13655</name>
</gene>
<dbReference type="InterPro" id="IPR038180">
    <property type="entry name" value="FlgT_N_sf"/>
</dbReference>
<feature type="domain" description="Flagellar assembly protein T C-terminal" evidence="1">
    <location>
        <begin position="333"/>
        <end position="406"/>
    </location>
</feature>
<keyword evidence="5" id="KW-1185">Reference proteome</keyword>
<reference evidence="4" key="1">
    <citation type="submission" date="2020-09" db="EMBL/GenBank/DDBJ databases">
        <title>A novel bacterium of genus Neiella, isolated from South China Sea.</title>
        <authorList>
            <person name="Huang H."/>
            <person name="Mo K."/>
            <person name="Hu Y."/>
        </authorList>
    </citation>
    <scope>NUCLEOTIDE SEQUENCE</scope>
    <source>
        <strain evidence="4">HB171785</strain>
    </source>
</reference>
<dbReference type="Pfam" id="PF16538">
    <property type="entry name" value="FlgT_C"/>
    <property type="match status" value="1"/>
</dbReference>